<evidence type="ECO:0000256" key="2">
    <source>
        <dbReference type="ARBA" id="ARBA00022553"/>
    </source>
</evidence>
<keyword evidence="2" id="KW-0597">Phosphoprotein</keyword>
<organism evidence="5 6">
    <name type="scientific">Pygocentrus nattereri</name>
    <name type="common">Red-bellied piranha</name>
    <dbReference type="NCBI Taxonomy" id="42514"/>
    <lineage>
        <taxon>Eukaryota</taxon>
        <taxon>Metazoa</taxon>
        <taxon>Chordata</taxon>
        <taxon>Craniata</taxon>
        <taxon>Vertebrata</taxon>
        <taxon>Euteleostomi</taxon>
        <taxon>Actinopterygii</taxon>
        <taxon>Neopterygii</taxon>
        <taxon>Teleostei</taxon>
        <taxon>Ostariophysi</taxon>
        <taxon>Characiformes</taxon>
        <taxon>Characoidei</taxon>
        <taxon>Pygocentrus</taxon>
    </lineage>
</organism>
<dbReference type="PANTHER" id="PTHR14514">
    <property type="entry name" value="PKA ANCHORING PROTEIN"/>
    <property type="match status" value="1"/>
</dbReference>
<evidence type="ECO:0000256" key="3">
    <source>
        <dbReference type="ARBA" id="ARBA00022737"/>
    </source>
</evidence>
<keyword evidence="4" id="KW-0472">Membrane</keyword>
<reference evidence="5" key="2">
    <citation type="submission" date="2025-08" db="UniProtKB">
        <authorList>
            <consortium name="Ensembl"/>
        </authorList>
    </citation>
    <scope>IDENTIFICATION</scope>
</reference>
<reference evidence="5" key="3">
    <citation type="submission" date="2025-09" db="UniProtKB">
        <authorList>
            <consortium name="Ensembl"/>
        </authorList>
    </citation>
    <scope>IDENTIFICATION</scope>
</reference>
<name>A0A3B4E6Y7_PYGNA</name>
<sequence>MFLGLSIAESFHLVDKLTTLQAELPLLKMFCQEAADQLEAISADLYPSQLSSERQKIRSIIKSLAAWEHLISNEVKVLEHSLVEDLSNPMELTALTKLFVKSEEQLKQNNGLEPHDQCITNELRKCWTLERTVESALRMLEACKDHPPTEDYRKITDTGRKFLKECKMHMVNICF</sequence>
<dbReference type="Proteomes" id="UP001501920">
    <property type="component" value="Chromosome 4"/>
</dbReference>
<evidence type="ECO:0000313" key="5">
    <source>
        <dbReference type="Ensembl" id="ENSPNAP00000031004.2"/>
    </source>
</evidence>
<evidence type="ECO:0000256" key="4">
    <source>
        <dbReference type="ARBA" id="ARBA00023136"/>
    </source>
</evidence>
<dbReference type="PANTHER" id="PTHR14514:SF4">
    <property type="entry name" value="NESPRIN-2"/>
    <property type="match status" value="1"/>
</dbReference>
<keyword evidence="3" id="KW-0677">Repeat</keyword>
<proteinExistence type="predicted"/>
<comment type="subcellular location">
    <subcellularLocation>
        <location evidence="1">Endomembrane system</location>
    </subcellularLocation>
</comment>
<evidence type="ECO:0000256" key="1">
    <source>
        <dbReference type="ARBA" id="ARBA00004308"/>
    </source>
</evidence>
<reference evidence="5 6" key="1">
    <citation type="submission" date="2020-10" db="EMBL/GenBank/DDBJ databases">
        <title>Pygocentrus nattereri (red-bellied piranha) genome, fPygNat1, primary haplotype.</title>
        <authorList>
            <person name="Myers G."/>
            <person name="Meyer A."/>
            <person name="Karagic N."/>
            <person name="Pippel M."/>
            <person name="Winkler S."/>
            <person name="Tracey A."/>
            <person name="Wood J."/>
            <person name="Formenti G."/>
            <person name="Howe K."/>
            <person name="Fedrigo O."/>
            <person name="Jarvis E.D."/>
        </authorList>
    </citation>
    <scope>NUCLEOTIDE SEQUENCE [LARGE SCALE GENOMIC DNA]</scope>
</reference>
<dbReference type="Ensembl" id="ENSPNAT00000019593.2">
    <property type="protein sequence ID" value="ENSPNAP00000031004.2"/>
    <property type="gene ID" value="ENSPNAG00000018101.2"/>
</dbReference>
<protein>
    <recommendedName>
        <fullName evidence="7">Lysine-specific demethylase-like domain-containing protein</fullName>
    </recommendedName>
</protein>
<evidence type="ECO:0008006" key="7">
    <source>
        <dbReference type="Google" id="ProtNLM"/>
    </source>
</evidence>
<accession>A0A3B4E6Y7</accession>
<dbReference type="AlphaFoldDB" id="A0A3B4E6Y7"/>
<evidence type="ECO:0000313" key="6">
    <source>
        <dbReference type="Proteomes" id="UP001501920"/>
    </source>
</evidence>
<keyword evidence="6" id="KW-1185">Reference proteome</keyword>